<gene>
    <name evidence="2" type="ORF">BESB_065670</name>
</gene>
<dbReference type="OrthoDB" id="329258at2759"/>
<evidence type="ECO:0000256" key="1">
    <source>
        <dbReference type="SAM" id="MobiDB-lite"/>
    </source>
</evidence>
<protein>
    <submittedName>
        <fullName evidence="2">Uncharacterized protein</fullName>
    </submittedName>
</protein>
<dbReference type="VEuPathDB" id="ToxoDB:BESB_065670"/>
<dbReference type="KEGG" id="bbes:BESB_065670"/>
<feature type="compositionally biased region" description="Polar residues" evidence="1">
    <location>
        <begin position="1"/>
        <end position="13"/>
    </location>
</feature>
<feature type="region of interest" description="Disordered" evidence="1">
    <location>
        <begin position="1"/>
        <end position="77"/>
    </location>
</feature>
<name>A0A2A9MBD9_BESBE</name>
<dbReference type="GeneID" id="40311493"/>
<dbReference type="AlphaFoldDB" id="A0A2A9MBD9"/>
<dbReference type="Proteomes" id="UP000224006">
    <property type="component" value="Chromosome VI"/>
</dbReference>
<dbReference type="EMBL" id="NWUJ01000006">
    <property type="protein sequence ID" value="PFH34534.1"/>
    <property type="molecule type" value="Genomic_DNA"/>
</dbReference>
<accession>A0A2A9MBD9</accession>
<comment type="caution">
    <text evidence="2">The sequence shown here is derived from an EMBL/GenBank/DDBJ whole genome shotgun (WGS) entry which is preliminary data.</text>
</comment>
<feature type="compositionally biased region" description="Basic and acidic residues" evidence="1">
    <location>
        <begin position="34"/>
        <end position="50"/>
    </location>
</feature>
<evidence type="ECO:0000313" key="2">
    <source>
        <dbReference type="EMBL" id="PFH34534.1"/>
    </source>
</evidence>
<dbReference type="RefSeq" id="XP_029218543.1">
    <property type="nucleotide sequence ID" value="XM_029364960.1"/>
</dbReference>
<evidence type="ECO:0000313" key="3">
    <source>
        <dbReference type="Proteomes" id="UP000224006"/>
    </source>
</evidence>
<proteinExistence type="predicted"/>
<organism evidence="2 3">
    <name type="scientific">Besnoitia besnoiti</name>
    <name type="common">Apicomplexan protozoan</name>
    <dbReference type="NCBI Taxonomy" id="94643"/>
    <lineage>
        <taxon>Eukaryota</taxon>
        <taxon>Sar</taxon>
        <taxon>Alveolata</taxon>
        <taxon>Apicomplexa</taxon>
        <taxon>Conoidasida</taxon>
        <taxon>Coccidia</taxon>
        <taxon>Eucoccidiorida</taxon>
        <taxon>Eimeriorina</taxon>
        <taxon>Sarcocystidae</taxon>
        <taxon>Besnoitia</taxon>
    </lineage>
</organism>
<keyword evidence="3" id="KW-1185">Reference proteome</keyword>
<sequence>MLQVANATRQSVSLRAPDPLLDGRHNSCFTDGVLGRKKEQADRNEGEKSRAGSPESRCLNEDDAASPHVRHLQDGAEKTGVLREEKRAELNAGLNAFQESFYKFEPNKLRVNPGVPYCKPWQPLAELRYDVPSDDSFDHREPSTAADGFVSLSPAARFDNAAAGLERKGLGI</sequence>
<reference evidence="2 3" key="1">
    <citation type="submission" date="2017-09" db="EMBL/GenBank/DDBJ databases">
        <title>Genome sequencing of Besnoitia besnoiti strain Bb-Ger1.</title>
        <authorList>
            <person name="Schares G."/>
            <person name="Venepally P."/>
            <person name="Lorenzi H.A."/>
        </authorList>
    </citation>
    <scope>NUCLEOTIDE SEQUENCE [LARGE SCALE GENOMIC DNA]</scope>
    <source>
        <strain evidence="2 3">Bb-Ger1</strain>
    </source>
</reference>